<evidence type="ECO:0008006" key="3">
    <source>
        <dbReference type="Google" id="ProtNLM"/>
    </source>
</evidence>
<dbReference type="InterPro" id="IPR045944">
    <property type="entry name" value="DUF6364"/>
</dbReference>
<sequence>MKKTRLVINLEPDEIVKAKKHAKAKGISVSKLVEDYLISMINSDRDFDYTTVDTNALKPNE</sequence>
<dbReference type="Proteomes" id="UP000268007">
    <property type="component" value="Unassembled WGS sequence"/>
</dbReference>
<dbReference type="EMBL" id="RBKU01000001">
    <property type="protein sequence ID" value="RKR85350.1"/>
    <property type="molecule type" value="Genomic_DNA"/>
</dbReference>
<evidence type="ECO:0000313" key="1">
    <source>
        <dbReference type="EMBL" id="RKR85350.1"/>
    </source>
</evidence>
<dbReference type="AlphaFoldDB" id="A0A495J8L9"/>
<dbReference type="RefSeq" id="WP_121201407.1">
    <property type="nucleotide sequence ID" value="NZ_RBKU01000001.1"/>
</dbReference>
<reference evidence="1 2" key="1">
    <citation type="submission" date="2018-10" db="EMBL/GenBank/DDBJ databases">
        <title>Genomic Encyclopedia of Archaeal and Bacterial Type Strains, Phase II (KMG-II): from individual species to whole genera.</title>
        <authorList>
            <person name="Goeker M."/>
        </authorList>
    </citation>
    <scope>NUCLEOTIDE SEQUENCE [LARGE SCALE GENOMIC DNA]</scope>
    <source>
        <strain evidence="1 2">DSM 18602</strain>
    </source>
</reference>
<protein>
    <recommendedName>
        <fullName evidence="3">Ribbon-helix-helix CopG family protein</fullName>
    </recommendedName>
</protein>
<gene>
    <name evidence="1" type="ORF">BDD43_5619</name>
</gene>
<accession>A0A495J8L9</accession>
<proteinExistence type="predicted"/>
<organism evidence="1 2">
    <name type="scientific">Mucilaginibacter gracilis</name>
    <dbReference type="NCBI Taxonomy" id="423350"/>
    <lineage>
        <taxon>Bacteria</taxon>
        <taxon>Pseudomonadati</taxon>
        <taxon>Bacteroidota</taxon>
        <taxon>Sphingobacteriia</taxon>
        <taxon>Sphingobacteriales</taxon>
        <taxon>Sphingobacteriaceae</taxon>
        <taxon>Mucilaginibacter</taxon>
    </lineage>
</organism>
<dbReference type="Pfam" id="PF19891">
    <property type="entry name" value="DUF6364"/>
    <property type="match status" value="1"/>
</dbReference>
<comment type="caution">
    <text evidence="1">The sequence shown here is derived from an EMBL/GenBank/DDBJ whole genome shotgun (WGS) entry which is preliminary data.</text>
</comment>
<keyword evidence="2" id="KW-1185">Reference proteome</keyword>
<name>A0A495J8L9_9SPHI</name>
<evidence type="ECO:0000313" key="2">
    <source>
        <dbReference type="Proteomes" id="UP000268007"/>
    </source>
</evidence>